<keyword evidence="2" id="KW-1185">Reference proteome</keyword>
<reference evidence="1" key="1">
    <citation type="submission" date="2022-02" db="EMBL/GenBank/DDBJ databases">
        <title>Plant Genome Project.</title>
        <authorList>
            <person name="Zhang R.-G."/>
        </authorList>
    </citation>
    <scope>NUCLEOTIDE SEQUENCE</scope>
    <source>
        <strain evidence="1">AT1</strain>
    </source>
</reference>
<organism evidence="1 2">
    <name type="scientific">Rhododendron molle</name>
    <name type="common">Chinese azalea</name>
    <name type="synonym">Azalea mollis</name>
    <dbReference type="NCBI Taxonomy" id="49168"/>
    <lineage>
        <taxon>Eukaryota</taxon>
        <taxon>Viridiplantae</taxon>
        <taxon>Streptophyta</taxon>
        <taxon>Embryophyta</taxon>
        <taxon>Tracheophyta</taxon>
        <taxon>Spermatophyta</taxon>
        <taxon>Magnoliopsida</taxon>
        <taxon>eudicotyledons</taxon>
        <taxon>Gunneridae</taxon>
        <taxon>Pentapetalae</taxon>
        <taxon>asterids</taxon>
        <taxon>Ericales</taxon>
        <taxon>Ericaceae</taxon>
        <taxon>Ericoideae</taxon>
        <taxon>Rhodoreae</taxon>
        <taxon>Rhododendron</taxon>
    </lineage>
</organism>
<protein>
    <submittedName>
        <fullName evidence="1">Uncharacterized protein</fullName>
    </submittedName>
</protein>
<sequence>MTAPASADQYFQRAPAELENRFARWQLFATTAAKRTHRQGLPLSVFSLCMLLFNSSSTLILTLEIWWNQNKFGFHVKGKLRI</sequence>
<evidence type="ECO:0000313" key="2">
    <source>
        <dbReference type="Proteomes" id="UP001062846"/>
    </source>
</evidence>
<accession>A0ACC0L739</accession>
<evidence type="ECO:0000313" key="1">
    <source>
        <dbReference type="EMBL" id="KAI8524326.1"/>
    </source>
</evidence>
<gene>
    <name evidence="1" type="ORF">RHMOL_Rhmol13G0141800</name>
</gene>
<comment type="caution">
    <text evidence="1">The sequence shown here is derived from an EMBL/GenBank/DDBJ whole genome shotgun (WGS) entry which is preliminary data.</text>
</comment>
<dbReference type="Proteomes" id="UP001062846">
    <property type="component" value="Chromosome 13"/>
</dbReference>
<proteinExistence type="predicted"/>
<dbReference type="EMBL" id="CM046400">
    <property type="protein sequence ID" value="KAI8524326.1"/>
    <property type="molecule type" value="Genomic_DNA"/>
</dbReference>
<name>A0ACC0L739_RHOML</name>